<name>A0AAV0RN76_9ROSI</name>
<dbReference type="Proteomes" id="UP001154282">
    <property type="component" value="Unassembled WGS sequence"/>
</dbReference>
<sequence length="58" mass="6598">VALTRSQFNPLDITVIKEKREGVFLDLEFTLGRPSWQMDAAIYSAESSNHNELTLLKC</sequence>
<proteinExistence type="predicted"/>
<dbReference type="AlphaFoldDB" id="A0AAV0RN76"/>
<accession>A0AAV0RN76</accession>
<feature type="non-terminal residue" evidence="1">
    <location>
        <position position="1"/>
    </location>
</feature>
<gene>
    <name evidence="1" type="ORF">LITE_LOCUS48898</name>
</gene>
<evidence type="ECO:0000313" key="1">
    <source>
        <dbReference type="EMBL" id="CAI0558731.1"/>
    </source>
</evidence>
<comment type="caution">
    <text evidence="1">The sequence shown here is derived from an EMBL/GenBank/DDBJ whole genome shotgun (WGS) entry which is preliminary data.</text>
</comment>
<reference evidence="1" key="1">
    <citation type="submission" date="2022-08" db="EMBL/GenBank/DDBJ databases">
        <authorList>
            <person name="Gutierrez-Valencia J."/>
        </authorList>
    </citation>
    <scope>NUCLEOTIDE SEQUENCE</scope>
</reference>
<organism evidence="1 2">
    <name type="scientific">Linum tenue</name>
    <dbReference type="NCBI Taxonomy" id="586396"/>
    <lineage>
        <taxon>Eukaryota</taxon>
        <taxon>Viridiplantae</taxon>
        <taxon>Streptophyta</taxon>
        <taxon>Embryophyta</taxon>
        <taxon>Tracheophyta</taxon>
        <taxon>Spermatophyta</taxon>
        <taxon>Magnoliopsida</taxon>
        <taxon>eudicotyledons</taxon>
        <taxon>Gunneridae</taxon>
        <taxon>Pentapetalae</taxon>
        <taxon>rosids</taxon>
        <taxon>fabids</taxon>
        <taxon>Malpighiales</taxon>
        <taxon>Linaceae</taxon>
        <taxon>Linum</taxon>
    </lineage>
</organism>
<protein>
    <submittedName>
        <fullName evidence="1">Uncharacterized protein</fullName>
    </submittedName>
</protein>
<dbReference type="EMBL" id="CAMGYJ010000011">
    <property type="protein sequence ID" value="CAI0558731.1"/>
    <property type="molecule type" value="Genomic_DNA"/>
</dbReference>
<evidence type="ECO:0000313" key="2">
    <source>
        <dbReference type="Proteomes" id="UP001154282"/>
    </source>
</evidence>
<keyword evidence="2" id="KW-1185">Reference proteome</keyword>